<gene>
    <name evidence="1" type="ORF">DGG96_00755</name>
    <name evidence="2" type="ORF">ELY20_01635</name>
</gene>
<dbReference type="Proteomes" id="UP000287374">
    <property type="component" value="Unassembled WGS sequence"/>
</dbReference>
<dbReference type="EMBL" id="QHJG01000001">
    <property type="protein sequence ID" value="PWY57658.1"/>
    <property type="molecule type" value="Genomic_DNA"/>
</dbReference>
<keyword evidence="4" id="KW-1185">Reference proteome</keyword>
<evidence type="ECO:0000313" key="4">
    <source>
        <dbReference type="Proteomes" id="UP000287374"/>
    </source>
</evidence>
<evidence type="ECO:0008006" key="5">
    <source>
        <dbReference type="Google" id="ProtNLM"/>
    </source>
</evidence>
<reference evidence="1 3" key="1">
    <citation type="submission" date="2018-05" db="EMBL/GenBank/DDBJ databases">
        <title>Legionella qingyii sp.nov., whole genome shotgun sequence.</title>
        <authorList>
            <person name="Wu H."/>
            <person name="Zhu Q."/>
            <person name="Hu C."/>
        </authorList>
    </citation>
    <scope>NUCLEOTIDE SEQUENCE [LARGE SCALE GENOMIC DNA]</scope>
    <source>
        <strain evidence="1 3">HEB18</strain>
    </source>
</reference>
<evidence type="ECO:0000313" key="1">
    <source>
        <dbReference type="EMBL" id="PWY57658.1"/>
    </source>
</evidence>
<name>A0A317U8Y9_9GAMM</name>
<evidence type="ECO:0000313" key="2">
    <source>
        <dbReference type="EMBL" id="RUR25875.1"/>
    </source>
</evidence>
<organism evidence="1 3">
    <name type="scientific">Legionella qingyii</name>
    <dbReference type="NCBI Taxonomy" id="2184757"/>
    <lineage>
        <taxon>Bacteria</taxon>
        <taxon>Pseudomonadati</taxon>
        <taxon>Pseudomonadota</taxon>
        <taxon>Gammaproteobacteria</taxon>
        <taxon>Legionellales</taxon>
        <taxon>Legionellaceae</taxon>
        <taxon>Legionella</taxon>
    </lineage>
</organism>
<accession>A0A317U8Y9</accession>
<comment type="caution">
    <text evidence="1">The sequence shown here is derived from an EMBL/GenBank/DDBJ whole genome shotgun (WGS) entry which is preliminary data.</text>
</comment>
<dbReference type="OrthoDB" id="5651231at2"/>
<proteinExistence type="predicted"/>
<reference evidence="2 4" key="2">
    <citation type="submission" date="2018-12" db="EMBL/GenBank/DDBJ databases">
        <title>Legionella sp,whole genome shotgun sequence.</title>
        <authorList>
            <person name="Wu H."/>
        </authorList>
    </citation>
    <scope>NUCLEOTIDE SEQUENCE [LARGE SCALE GENOMIC DNA]</scope>
    <source>
        <strain evidence="2">Km489</strain>
        <strain evidence="4">km489</strain>
    </source>
</reference>
<evidence type="ECO:0000313" key="3">
    <source>
        <dbReference type="Proteomes" id="UP000247152"/>
    </source>
</evidence>
<protein>
    <recommendedName>
        <fullName evidence="5">Serine/threonine-protein kinase</fullName>
    </recommendedName>
</protein>
<sequence>MRHFFQEVRQLPGKEQLNVHALLITKLSLYETEVPQDKLFIRSIIPELKCLFHNHEQSFKTLAFTLKHHLKQHSNISEPLKFFINHVIEITKDANFQNYFKKTKISTEDIECRIARIFESNIATIMLQNPSKATWDCIGKVSNNIIQFIESNYNEQIFDAFLENLGPDPIEPQNPKLALAFGRYSKTPDLKEIIETLKKQRNFPRIMLIHFMFMRDVYCHFELPLESQNHIKKFGYEGSLRQFILENKKADIGSFFWNYSSYPLYHDRGRGEFKFYISQRLGICVASEDRKKFPLFETTWNPDCICQEADLESKYTQSLIHRGIPYVAGPSGMTSLLSASMLFMGQFKSMEEHYHYIFAIMSFIVGGGLHSIHETLAVIHERLGLLRLYQADGPHAGNYNDFFKLFRHDKVISRNINRAWDATISWMFETYPELIPIQDYPEPKEATFLEKLTPLFFCCS</sequence>
<dbReference type="EMBL" id="RZGX01000002">
    <property type="protein sequence ID" value="RUR25875.1"/>
    <property type="molecule type" value="Genomic_DNA"/>
</dbReference>
<dbReference type="AlphaFoldDB" id="A0A317U8Y9"/>
<dbReference type="Proteomes" id="UP000247152">
    <property type="component" value="Unassembled WGS sequence"/>
</dbReference>
<dbReference type="RefSeq" id="WP_110141108.1">
    <property type="nucleotide sequence ID" value="NZ_QHJG01000001.1"/>
</dbReference>